<keyword evidence="3" id="KW-1185">Reference proteome</keyword>
<evidence type="ECO:0000313" key="2">
    <source>
        <dbReference type="EMBL" id="WED43243.1"/>
    </source>
</evidence>
<dbReference type="Proteomes" id="UP001222087">
    <property type="component" value="Chromosome"/>
</dbReference>
<name>A0ABY8ARU9_9GAMM</name>
<dbReference type="SMART" id="SM00530">
    <property type="entry name" value="HTH_XRE"/>
    <property type="match status" value="1"/>
</dbReference>
<protein>
    <submittedName>
        <fullName evidence="2">Helix-turn-helix domain-containing protein</fullName>
    </submittedName>
</protein>
<reference evidence="2 3" key="1">
    <citation type="submission" date="2023-02" db="EMBL/GenBank/DDBJ databases">
        <title>Genome Sequence of L. cardiaca H63T.</title>
        <authorList>
            <person name="Lopez A.E."/>
            <person name="Cianciotto N.P."/>
        </authorList>
    </citation>
    <scope>NUCLEOTIDE SEQUENCE [LARGE SCALE GENOMIC DNA]</scope>
    <source>
        <strain evidence="2 3">H63</strain>
    </source>
</reference>
<dbReference type="InterPro" id="IPR001387">
    <property type="entry name" value="Cro/C1-type_HTH"/>
</dbReference>
<evidence type="ECO:0000313" key="3">
    <source>
        <dbReference type="Proteomes" id="UP001222087"/>
    </source>
</evidence>
<dbReference type="SUPFAM" id="SSF47413">
    <property type="entry name" value="lambda repressor-like DNA-binding domains"/>
    <property type="match status" value="1"/>
</dbReference>
<dbReference type="CDD" id="cd00093">
    <property type="entry name" value="HTH_XRE"/>
    <property type="match status" value="1"/>
</dbReference>
<proteinExistence type="predicted"/>
<sequence length="164" mass="18979">MGIGKYKEFSHRLIEIMKLRGHIASRSPSGICIQTLSKFAGVSEQICRRYIRGDALPDYARILNIARELNVTAGWLLFGEQERSESHQTQLIDDDLLHYILKKSHHLYREETGNTDDYADFVLGLIRDVRQIDTSKENLEKIINLAIDSISSYEEKYRKMSCNK</sequence>
<dbReference type="EMBL" id="CP119078">
    <property type="protein sequence ID" value="WED43243.1"/>
    <property type="molecule type" value="Genomic_DNA"/>
</dbReference>
<dbReference type="Gene3D" id="1.10.260.40">
    <property type="entry name" value="lambda repressor-like DNA-binding domains"/>
    <property type="match status" value="1"/>
</dbReference>
<evidence type="ECO:0000259" key="1">
    <source>
        <dbReference type="SMART" id="SM00530"/>
    </source>
</evidence>
<dbReference type="InterPro" id="IPR010982">
    <property type="entry name" value="Lambda_DNA-bd_dom_sf"/>
</dbReference>
<dbReference type="RefSeq" id="WP_275089056.1">
    <property type="nucleotide sequence ID" value="NZ_CP119078.1"/>
</dbReference>
<accession>A0ABY8ARU9</accession>
<gene>
    <name evidence="2" type="ORF">PXX05_00255</name>
</gene>
<feature type="domain" description="HTH cro/C1-type" evidence="1">
    <location>
        <begin position="12"/>
        <end position="76"/>
    </location>
</feature>
<organism evidence="2 3">
    <name type="scientific">Legionella cardiaca</name>
    <dbReference type="NCBI Taxonomy" id="1071983"/>
    <lineage>
        <taxon>Bacteria</taxon>
        <taxon>Pseudomonadati</taxon>
        <taxon>Pseudomonadota</taxon>
        <taxon>Gammaproteobacteria</taxon>
        <taxon>Legionellales</taxon>
        <taxon>Legionellaceae</taxon>
        <taxon>Legionella</taxon>
    </lineage>
</organism>